<accession>A0A6G1I190</accession>
<keyword evidence="1" id="KW-0812">Transmembrane</keyword>
<keyword evidence="3" id="KW-1185">Reference proteome</keyword>
<keyword evidence="1" id="KW-0472">Membrane</keyword>
<evidence type="ECO:0000313" key="2">
    <source>
        <dbReference type="EMBL" id="KAF2401886.1"/>
    </source>
</evidence>
<name>A0A6G1I190_9PEZI</name>
<dbReference type="EMBL" id="ML996692">
    <property type="protein sequence ID" value="KAF2401886.1"/>
    <property type="molecule type" value="Genomic_DNA"/>
</dbReference>
<sequence>MRPCCYTPAPPPRAVPLYLAPRAPIGPGPLPPRRGVVDRIVVDPHLWIQASLTHHPVSITLPTAGSARLSATGDMGRRRLDTGINQGREWREKSTQTRKQLQWLPIAYILYALIFLNFDLQ</sequence>
<evidence type="ECO:0000256" key="1">
    <source>
        <dbReference type="SAM" id="Phobius"/>
    </source>
</evidence>
<dbReference type="AlphaFoldDB" id="A0A6G1I190"/>
<keyword evidence="1" id="KW-1133">Transmembrane helix</keyword>
<protein>
    <submittedName>
        <fullName evidence="2">Uncharacterized protein</fullName>
    </submittedName>
</protein>
<feature type="transmembrane region" description="Helical" evidence="1">
    <location>
        <begin position="101"/>
        <end position="118"/>
    </location>
</feature>
<proteinExistence type="predicted"/>
<organism evidence="2 3">
    <name type="scientific">Trichodelitschia bisporula</name>
    <dbReference type="NCBI Taxonomy" id="703511"/>
    <lineage>
        <taxon>Eukaryota</taxon>
        <taxon>Fungi</taxon>
        <taxon>Dikarya</taxon>
        <taxon>Ascomycota</taxon>
        <taxon>Pezizomycotina</taxon>
        <taxon>Dothideomycetes</taxon>
        <taxon>Dothideomycetes incertae sedis</taxon>
        <taxon>Phaeotrichales</taxon>
        <taxon>Phaeotrichaceae</taxon>
        <taxon>Trichodelitschia</taxon>
    </lineage>
</organism>
<gene>
    <name evidence="2" type="ORF">EJ06DRAFT_366293</name>
</gene>
<reference evidence="2" key="1">
    <citation type="journal article" date="2020" name="Stud. Mycol.">
        <title>101 Dothideomycetes genomes: a test case for predicting lifestyles and emergence of pathogens.</title>
        <authorList>
            <person name="Haridas S."/>
            <person name="Albert R."/>
            <person name="Binder M."/>
            <person name="Bloem J."/>
            <person name="Labutti K."/>
            <person name="Salamov A."/>
            <person name="Andreopoulos B."/>
            <person name="Baker S."/>
            <person name="Barry K."/>
            <person name="Bills G."/>
            <person name="Bluhm B."/>
            <person name="Cannon C."/>
            <person name="Castanera R."/>
            <person name="Culley D."/>
            <person name="Daum C."/>
            <person name="Ezra D."/>
            <person name="Gonzalez J."/>
            <person name="Henrissat B."/>
            <person name="Kuo A."/>
            <person name="Liang C."/>
            <person name="Lipzen A."/>
            <person name="Lutzoni F."/>
            <person name="Magnuson J."/>
            <person name="Mondo S."/>
            <person name="Nolan M."/>
            <person name="Ohm R."/>
            <person name="Pangilinan J."/>
            <person name="Park H.-J."/>
            <person name="Ramirez L."/>
            <person name="Alfaro M."/>
            <person name="Sun H."/>
            <person name="Tritt A."/>
            <person name="Yoshinaga Y."/>
            <person name="Zwiers L.-H."/>
            <person name="Turgeon B."/>
            <person name="Goodwin S."/>
            <person name="Spatafora J."/>
            <person name="Crous P."/>
            <person name="Grigoriev I."/>
        </authorList>
    </citation>
    <scope>NUCLEOTIDE SEQUENCE</scope>
    <source>
        <strain evidence="2">CBS 262.69</strain>
    </source>
</reference>
<evidence type="ECO:0000313" key="3">
    <source>
        <dbReference type="Proteomes" id="UP000799640"/>
    </source>
</evidence>
<dbReference type="Proteomes" id="UP000799640">
    <property type="component" value="Unassembled WGS sequence"/>
</dbReference>